<dbReference type="HAMAP" id="MF_01217">
    <property type="entry name" value="Acyl_carrier"/>
    <property type="match status" value="1"/>
</dbReference>
<organism evidence="11 12">
    <name type="scientific">Aspergillus nanangensis</name>
    <dbReference type="NCBI Taxonomy" id="2582783"/>
    <lineage>
        <taxon>Eukaryota</taxon>
        <taxon>Fungi</taxon>
        <taxon>Dikarya</taxon>
        <taxon>Ascomycota</taxon>
        <taxon>Pezizomycotina</taxon>
        <taxon>Eurotiomycetes</taxon>
        <taxon>Eurotiomycetidae</taxon>
        <taxon>Eurotiales</taxon>
        <taxon>Aspergillaceae</taxon>
        <taxon>Aspergillus</taxon>
        <taxon>Aspergillus subgen. Circumdati</taxon>
    </lineage>
</organism>
<dbReference type="InterPro" id="IPR006162">
    <property type="entry name" value="Ppantetheine_attach_site"/>
</dbReference>
<dbReference type="NCBIfam" id="NF002151">
    <property type="entry name" value="PRK00982.1-5"/>
    <property type="match status" value="1"/>
</dbReference>
<keyword evidence="4" id="KW-0597">Phosphoprotein</keyword>
<dbReference type="Gene3D" id="1.10.1200.10">
    <property type="entry name" value="ACP-like"/>
    <property type="match status" value="1"/>
</dbReference>
<evidence type="ECO:0000313" key="11">
    <source>
        <dbReference type="EMBL" id="KAF9889630.1"/>
    </source>
</evidence>
<reference evidence="11" key="1">
    <citation type="journal article" date="2019" name="Beilstein J. Org. Chem.">
        <title>Nanangenines: drimane sesquiterpenoids as the dominant metabolite cohort of a novel Australian fungus, Aspergillus nanangensis.</title>
        <authorList>
            <person name="Lacey H.J."/>
            <person name="Gilchrist C.L.M."/>
            <person name="Crombie A."/>
            <person name="Kalaitzis J.A."/>
            <person name="Vuong D."/>
            <person name="Rutledge P.J."/>
            <person name="Turner P."/>
            <person name="Pitt J.I."/>
            <person name="Lacey E."/>
            <person name="Chooi Y.H."/>
            <person name="Piggott A.M."/>
        </authorList>
    </citation>
    <scope>NUCLEOTIDE SEQUENCE</scope>
    <source>
        <strain evidence="11">MST-FP2251</strain>
    </source>
</reference>
<dbReference type="AlphaFoldDB" id="A0AAD4GUG5"/>
<dbReference type="NCBIfam" id="NF002150">
    <property type="entry name" value="PRK00982.1-4"/>
    <property type="match status" value="1"/>
</dbReference>
<dbReference type="InterPro" id="IPR003231">
    <property type="entry name" value="ACP"/>
</dbReference>
<evidence type="ECO:0000256" key="6">
    <source>
        <dbReference type="ARBA" id="ARBA00022832"/>
    </source>
</evidence>
<accession>A0AAD4GUG5</accession>
<reference evidence="11" key="2">
    <citation type="submission" date="2020-02" db="EMBL/GenBank/DDBJ databases">
        <authorList>
            <person name="Gilchrist C.L.M."/>
            <person name="Chooi Y.-H."/>
        </authorList>
    </citation>
    <scope>NUCLEOTIDE SEQUENCE</scope>
    <source>
        <strain evidence="11">MST-FP2251</strain>
    </source>
</reference>
<evidence type="ECO:0000256" key="3">
    <source>
        <dbReference type="ARBA" id="ARBA00022516"/>
    </source>
</evidence>
<dbReference type="GO" id="GO:0000287">
    <property type="term" value="F:magnesium ion binding"/>
    <property type="evidence" value="ECO:0007669"/>
    <property type="project" value="InterPro"/>
</dbReference>
<name>A0AAD4GUG5_ASPNN</name>
<protein>
    <recommendedName>
        <fullName evidence="9">Acyl carrier protein</fullName>
    </recommendedName>
</protein>
<dbReference type="PROSITE" id="PS50075">
    <property type="entry name" value="CARRIER"/>
    <property type="match status" value="1"/>
</dbReference>
<dbReference type="EMBL" id="VCAU01000034">
    <property type="protein sequence ID" value="KAF9889630.1"/>
    <property type="molecule type" value="Genomic_DNA"/>
</dbReference>
<keyword evidence="6" id="KW-0276">Fatty acid metabolism</keyword>
<gene>
    <name evidence="11" type="ORF">FE257_007138</name>
</gene>
<evidence type="ECO:0000256" key="2">
    <source>
        <dbReference type="ARBA" id="ARBA00022450"/>
    </source>
</evidence>
<dbReference type="GO" id="GO:0009245">
    <property type="term" value="P:lipid A biosynthetic process"/>
    <property type="evidence" value="ECO:0007669"/>
    <property type="project" value="TreeGrafter"/>
</dbReference>
<dbReference type="PANTHER" id="PTHR20863:SF76">
    <property type="entry name" value="CARRIER DOMAIN-CONTAINING PROTEIN"/>
    <property type="match status" value="1"/>
</dbReference>
<dbReference type="Pfam" id="PF00550">
    <property type="entry name" value="PP-binding"/>
    <property type="match status" value="1"/>
</dbReference>
<dbReference type="GO" id="GO:0000035">
    <property type="term" value="F:acyl binding"/>
    <property type="evidence" value="ECO:0007669"/>
    <property type="project" value="TreeGrafter"/>
</dbReference>
<comment type="function">
    <text evidence="9">Carrier of the growing fatty acid chain in fatty acid biosynthesis.</text>
</comment>
<dbReference type="GO" id="GO:0008897">
    <property type="term" value="F:holo-[acyl-carrier-protein] synthase activity"/>
    <property type="evidence" value="ECO:0007669"/>
    <property type="project" value="InterPro"/>
</dbReference>
<evidence type="ECO:0000256" key="4">
    <source>
        <dbReference type="ARBA" id="ARBA00022553"/>
    </source>
</evidence>
<evidence type="ECO:0000256" key="5">
    <source>
        <dbReference type="ARBA" id="ARBA00022679"/>
    </source>
</evidence>
<dbReference type="PANTHER" id="PTHR20863">
    <property type="entry name" value="ACYL CARRIER PROTEIN"/>
    <property type="match status" value="1"/>
</dbReference>
<dbReference type="InterPro" id="IPR036736">
    <property type="entry name" value="ACP-like_sf"/>
</dbReference>
<keyword evidence="8 9" id="KW-0275">Fatty acid biosynthesis</keyword>
<dbReference type="GO" id="GO:0005829">
    <property type="term" value="C:cytosol"/>
    <property type="evidence" value="ECO:0007669"/>
    <property type="project" value="TreeGrafter"/>
</dbReference>
<keyword evidence="7" id="KW-0443">Lipid metabolism</keyword>
<dbReference type="GO" id="GO:0000036">
    <property type="term" value="F:acyl carrier activity"/>
    <property type="evidence" value="ECO:0007669"/>
    <property type="project" value="TreeGrafter"/>
</dbReference>
<dbReference type="Proteomes" id="UP001194746">
    <property type="component" value="Unassembled WGS sequence"/>
</dbReference>
<sequence length="226" mass="25151">MSDIDGKVKAIVAEQLGVETGEVKNTSSFVNDLGADSLDTVELIMALEEAFDIEIPDEQAEQMTTGKSPPNSVPEEKGGIRRILTDETPSQTERFARRIFSPSERDDFHLRYRKVLQLRGDLQAGETETYERALWRLSSWVAGRFAAKEAAMKAVSPRRLKWHQAEVIIPGRDMKPLLVIHHVQSVPPLVEKHAAQLSISHDGEYAIATVLATTTPGDFFSHHHGS</sequence>
<dbReference type="InterPro" id="IPR008278">
    <property type="entry name" value="4-PPantetheinyl_Trfase_dom"/>
</dbReference>
<evidence type="ECO:0000256" key="9">
    <source>
        <dbReference type="RuleBase" id="RU000722"/>
    </source>
</evidence>
<keyword evidence="5" id="KW-0808">Transferase</keyword>
<keyword evidence="2 9" id="KW-0596">Phosphopantetheine</keyword>
<keyword evidence="12" id="KW-1185">Reference proteome</keyword>
<dbReference type="NCBIfam" id="NF002148">
    <property type="entry name" value="PRK00982.1-2"/>
    <property type="match status" value="1"/>
</dbReference>
<evidence type="ECO:0000256" key="1">
    <source>
        <dbReference type="ARBA" id="ARBA00010930"/>
    </source>
</evidence>
<dbReference type="Gene3D" id="3.90.470.20">
    <property type="entry name" value="4'-phosphopantetheinyl transferase domain"/>
    <property type="match status" value="1"/>
</dbReference>
<dbReference type="InterPro" id="IPR009081">
    <property type="entry name" value="PP-bd_ACP"/>
</dbReference>
<comment type="similarity">
    <text evidence="1">Belongs to the acyl carrier protein (ACP) family.</text>
</comment>
<dbReference type="Pfam" id="PF01648">
    <property type="entry name" value="ACPS"/>
    <property type="match status" value="1"/>
</dbReference>
<comment type="caution">
    <text evidence="11">The sequence shown here is derived from an EMBL/GenBank/DDBJ whole genome shotgun (WGS) entry which is preliminary data.</text>
</comment>
<dbReference type="NCBIfam" id="TIGR00517">
    <property type="entry name" value="acyl_carrier"/>
    <property type="match status" value="1"/>
</dbReference>
<dbReference type="SUPFAM" id="SSF47336">
    <property type="entry name" value="ACP-like"/>
    <property type="match status" value="1"/>
</dbReference>
<dbReference type="NCBIfam" id="NF002149">
    <property type="entry name" value="PRK00982.1-3"/>
    <property type="match status" value="1"/>
</dbReference>
<dbReference type="SUPFAM" id="SSF56214">
    <property type="entry name" value="4'-phosphopantetheinyl transferase"/>
    <property type="match status" value="1"/>
</dbReference>
<evidence type="ECO:0000256" key="7">
    <source>
        <dbReference type="ARBA" id="ARBA00023098"/>
    </source>
</evidence>
<keyword evidence="3 9" id="KW-0444">Lipid biosynthesis</keyword>
<evidence type="ECO:0000259" key="10">
    <source>
        <dbReference type="PROSITE" id="PS50075"/>
    </source>
</evidence>
<proteinExistence type="inferred from homology"/>
<evidence type="ECO:0000256" key="8">
    <source>
        <dbReference type="ARBA" id="ARBA00023160"/>
    </source>
</evidence>
<evidence type="ECO:0000313" key="12">
    <source>
        <dbReference type="Proteomes" id="UP001194746"/>
    </source>
</evidence>
<feature type="domain" description="Carrier" evidence="10">
    <location>
        <begin position="2"/>
        <end position="77"/>
    </location>
</feature>
<dbReference type="GO" id="GO:0016020">
    <property type="term" value="C:membrane"/>
    <property type="evidence" value="ECO:0007669"/>
    <property type="project" value="GOC"/>
</dbReference>
<dbReference type="PROSITE" id="PS00012">
    <property type="entry name" value="PHOSPHOPANTETHEINE"/>
    <property type="match status" value="1"/>
</dbReference>
<dbReference type="InterPro" id="IPR037143">
    <property type="entry name" value="4-PPantetheinyl_Trfase_dom_sf"/>
</dbReference>